<keyword evidence="5 9" id="KW-0812">Transmembrane</keyword>
<evidence type="ECO:0000256" key="6">
    <source>
        <dbReference type="ARBA" id="ARBA00022989"/>
    </source>
</evidence>
<evidence type="ECO:0000256" key="8">
    <source>
        <dbReference type="ARBA" id="ARBA00035655"/>
    </source>
</evidence>
<dbReference type="PANTHER" id="PTHR30574">
    <property type="entry name" value="INNER MEMBRANE PROTEIN YEDE"/>
    <property type="match status" value="1"/>
</dbReference>
<organism evidence="10 11">
    <name type="scientific">Brachybacterium nesterenkovii</name>
    <dbReference type="NCBI Taxonomy" id="47847"/>
    <lineage>
        <taxon>Bacteria</taxon>
        <taxon>Bacillati</taxon>
        <taxon>Actinomycetota</taxon>
        <taxon>Actinomycetes</taxon>
        <taxon>Micrococcales</taxon>
        <taxon>Dermabacteraceae</taxon>
        <taxon>Brachybacterium</taxon>
    </lineage>
</organism>
<feature type="transmembrane region" description="Helical" evidence="9">
    <location>
        <begin position="357"/>
        <end position="377"/>
    </location>
</feature>
<feature type="transmembrane region" description="Helical" evidence="9">
    <location>
        <begin position="176"/>
        <end position="195"/>
    </location>
</feature>
<keyword evidence="6 9" id="KW-1133">Transmembrane helix</keyword>
<feature type="transmembrane region" description="Helical" evidence="9">
    <location>
        <begin position="147"/>
        <end position="170"/>
    </location>
</feature>
<evidence type="ECO:0000256" key="1">
    <source>
        <dbReference type="ARBA" id="ARBA00004429"/>
    </source>
</evidence>
<dbReference type="GO" id="GO:0005886">
    <property type="term" value="C:plasma membrane"/>
    <property type="evidence" value="ECO:0007669"/>
    <property type="project" value="UniProtKB-SubCell"/>
</dbReference>
<feature type="transmembrane region" description="Helical" evidence="9">
    <location>
        <begin position="323"/>
        <end position="345"/>
    </location>
</feature>
<keyword evidence="4" id="KW-0997">Cell inner membrane</keyword>
<dbReference type="InterPro" id="IPR047732">
    <property type="entry name" value="YedE-like"/>
</dbReference>
<evidence type="ECO:0000256" key="4">
    <source>
        <dbReference type="ARBA" id="ARBA00022519"/>
    </source>
</evidence>
<comment type="similarity">
    <text evidence="8">Belongs to the TsuA/YedE (TC 9.B.102) family.</text>
</comment>
<feature type="transmembrane region" description="Helical" evidence="9">
    <location>
        <begin position="113"/>
        <end position="135"/>
    </location>
</feature>
<dbReference type="InterPro" id="IPR007272">
    <property type="entry name" value="Sulf_transp_TsuA/YedE"/>
</dbReference>
<comment type="subcellular location">
    <subcellularLocation>
        <location evidence="1">Cell inner membrane</location>
        <topology evidence="1">Multi-pass membrane protein</topology>
    </subcellularLocation>
</comment>
<evidence type="ECO:0000256" key="3">
    <source>
        <dbReference type="ARBA" id="ARBA00022475"/>
    </source>
</evidence>
<dbReference type="NCBIfam" id="NF033796">
    <property type="entry name" value="selen_YedE_FdhT"/>
    <property type="match status" value="1"/>
</dbReference>
<evidence type="ECO:0000313" key="11">
    <source>
        <dbReference type="Proteomes" id="UP000195981"/>
    </source>
</evidence>
<protein>
    <submittedName>
        <fullName evidence="10">Putative transport system permease protein</fullName>
    </submittedName>
</protein>
<evidence type="ECO:0000256" key="5">
    <source>
        <dbReference type="ARBA" id="ARBA00022692"/>
    </source>
</evidence>
<name>A0A1X6X1G1_9MICO</name>
<feature type="transmembrane region" description="Helical" evidence="9">
    <location>
        <begin position="256"/>
        <end position="280"/>
    </location>
</feature>
<gene>
    <name evidence="10" type="ORF">FM110_07855</name>
</gene>
<feature type="transmembrane region" description="Helical" evidence="9">
    <location>
        <begin position="402"/>
        <end position="422"/>
    </location>
</feature>
<feature type="transmembrane region" description="Helical" evidence="9">
    <location>
        <begin position="51"/>
        <end position="72"/>
    </location>
</feature>
<dbReference type="Pfam" id="PF04143">
    <property type="entry name" value="Sulf_transp"/>
    <property type="match status" value="2"/>
</dbReference>
<feature type="transmembrane region" description="Helical" evidence="9">
    <location>
        <begin position="292"/>
        <end position="311"/>
    </location>
</feature>
<dbReference type="PANTHER" id="PTHR30574:SF1">
    <property type="entry name" value="SULPHUR TRANSPORT DOMAIN-CONTAINING PROTEIN"/>
    <property type="match status" value="1"/>
</dbReference>
<proteinExistence type="inferred from homology"/>
<keyword evidence="2" id="KW-0813">Transport</keyword>
<dbReference type="AlphaFoldDB" id="A0A1X6X1G1"/>
<sequence>MHPEPDSTAAAAPVATAPDVAAATAAASASSTHVSTDTPFRSRVGLPPGPVFAALGLLSALYFAITGTVWAVTGEFTRLGGHVVELFDPTVPQWAYFADVVHLEGDPLSRTDGWIVVAMLGGSLVAALAAGDFRLRVPELRRRLVQAFVGGIVAGFGARMAFGCNLAAMFTGIPQFSLHAWVFTAMTALGTWLGVRLIRLRWWQGPTIPRPAVARTAMTPEAKARRLRRHRATAAIIGLGLLAATVGYALTGRPMLAVAVVFGTAFGALIQRGQICFTAAFRDLWVTGKTKLADALVLGLVVATVATFIVLQVTGTAPLTKPVGWHTVIGGVLFGLGIVMAGACETGMMYRATEGQTSAWLAFIGNIVGATVLAYGWDHWGIQRTLVAGAPKIDLLTTFGPWPALALSLAALGAWSLAMRGIRTRRRARLISIEGAR</sequence>
<dbReference type="Proteomes" id="UP000195981">
    <property type="component" value="Unassembled WGS sequence"/>
</dbReference>
<reference evidence="10 11" key="1">
    <citation type="submission" date="2017-02" db="EMBL/GenBank/DDBJ databases">
        <authorList>
            <person name="Peterson S.W."/>
        </authorList>
    </citation>
    <scope>NUCLEOTIDE SEQUENCE [LARGE SCALE GENOMIC DNA]</scope>
    <source>
        <strain evidence="10 11">CIP104813</strain>
    </source>
</reference>
<keyword evidence="3" id="KW-1003">Cell membrane</keyword>
<evidence type="ECO:0000256" key="7">
    <source>
        <dbReference type="ARBA" id="ARBA00023136"/>
    </source>
</evidence>
<dbReference type="OrthoDB" id="9794165at2"/>
<dbReference type="RefSeq" id="WP_159458012.1">
    <property type="nucleotide sequence ID" value="NZ_FWFG01000068.1"/>
</dbReference>
<feature type="transmembrane region" description="Helical" evidence="9">
    <location>
        <begin position="232"/>
        <end position="250"/>
    </location>
</feature>
<accession>A0A1X6X1G1</accession>
<keyword evidence="11" id="KW-1185">Reference proteome</keyword>
<keyword evidence="7 9" id="KW-0472">Membrane</keyword>
<evidence type="ECO:0000256" key="2">
    <source>
        <dbReference type="ARBA" id="ARBA00022448"/>
    </source>
</evidence>
<evidence type="ECO:0000313" key="10">
    <source>
        <dbReference type="EMBL" id="SLM92296.1"/>
    </source>
</evidence>
<dbReference type="EMBL" id="FWFG01000068">
    <property type="protein sequence ID" value="SLM92296.1"/>
    <property type="molecule type" value="Genomic_DNA"/>
</dbReference>
<evidence type="ECO:0000256" key="9">
    <source>
        <dbReference type="SAM" id="Phobius"/>
    </source>
</evidence>